<feature type="domain" description="OLD protein-like TOPRIM" evidence="2">
    <location>
        <begin position="365"/>
        <end position="429"/>
    </location>
</feature>
<dbReference type="EMBL" id="CP037939">
    <property type="protein sequence ID" value="QBR47639.1"/>
    <property type="molecule type" value="Genomic_DNA"/>
</dbReference>
<evidence type="ECO:0000313" key="4">
    <source>
        <dbReference type="Proteomes" id="UP000295756"/>
    </source>
</evidence>
<dbReference type="PANTHER" id="PTHR43581:SF4">
    <property type="entry name" value="ATP_GTP PHOSPHATASE"/>
    <property type="match status" value="1"/>
</dbReference>
<evidence type="ECO:0000259" key="1">
    <source>
        <dbReference type="Pfam" id="PF13304"/>
    </source>
</evidence>
<dbReference type="Pfam" id="PF20469">
    <property type="entry name" value="OLD-like_TOPRIM"/>
    <property type="match status" value="1"/>
</dbReference>
<name>A0ABX5SMI3_9LACO</name>
<organism evidence="3 4">
    <name type="scientific">Leuconostoc kimchii</name>
    <dbReference type="NCBI Taxonomy" id="136609"/>
    <lineage>
        <taxon>Bacteria</taxon>
        <taxon>Bacillati</taxon>
        <taxon>Bacillota</taxon>
        <taxon>Bacilli</taxon>
        <taxon>Lactobacillales</taxon>
        <taxon>Lactobacillaceae</taxon>
        <taxon>Leuconostoc</taxon>
    </lineage>
</organism>
<dbReference type="CDD" id="cd00267">
    <property type="entry name" value="ABC_ATPase"/>
    <property type="match status" value="1"/>
</dbReference>
<dbReference type="CDD" id="cd01026">
    <property type="entry name" value="TOPRIM_OLD"/>
    <property type="match status" value="1"/>
</dbReference>
<accession>A0ABX5SMI3</accession>
<dbReference type="InterPro" id="IPR051396">
    <property type="entry name" value="Bact_Antivir_Def_Nuclease"/>
</dbReference>
<dbReference type="RefSeq" id="WP_134833547.1">
    <property type="nucleotide sequence ID" value="NZ_CP037939.1"/>
</dbReference>
<reference evidence="3 4" key="1">
    <citation type="submission" date="2019-03" db="EMBL/GenBank/DDBJ databases">
        <title>Complete Genome Sequence of Leuconostoc kimchii strain NKJ218 Isolated from Homemade Kimchi.</title>
        <authorList>
            <person name="Jung J.Y."/>
            <person name="Jin H.M."/>
            <person name="Jung J.-W."/>
            <person name="Lee S.-Y."/>
            <person name="Ryu B.-G."/>
            <person name="Han S.-S."/>
            <person name="Kang H.K."/>
            <person name="Choi H.W."/>
            <person name="Chung E.J."/>
            <person name="Choi K.-M."/>
        </authorList>
    </citation>
    <scope>NUCLEOTIDE SEQUENCE [LARGE SCALE GENOMIC DNA]</scope>
    <source>
        <strain evidence="3 4">NKJ218</strain>
    </source>
</reference>
<dbReference type="Gene3D" id="3.40.50.300">
    <property type="entry name" value="P-loop containing nucleotide triphosphate hydrolases"/>
    <property type="match status" value="1"/>
</dbReference>
<feature type="domain" description="ATPase AAA-type core" evidence="1">
    <location>
        <begin position="25"/>
        <end position="319"/>
    </location>
</feature>
<gene>
    <name evidence="3" type="ORF">EW139_05700</name>
</gene>
<keyword evidence="4" id="KW-1185">Reference proteome</keyword>
<dbReference type="Pfam" id="PF13304">
    <property type="entry name" value="AAA_21"/>
    <property type="match status" value="1"/>
</dbReference>
<sequence>MLDKIKLKNFKKFKEIEISFNKHRNILIGENGVGKSTILEAISLILSGSYSRIESLGVDSLLNVEAVSDFMKSDRSISKLPELIAELYFSDYDGPNPFLLNGKNNTDRTERFGLQLKILPNSEMFGMQIQELLLSESPTFPFDYYKVEFYSFANKSYSSFRKIHNLGFDVIDTSLLKQSYAIKRFVSQSFHSQAANSANEISQEFRQISDDFSKSLYDPDRYKFSDKEKYRLKIKTKSASQFEDILTVHKDNIEIDNMGLGERVLLSIEASLSIQNKTSNIVLIEEPENHLSYLNTKKLVDLIENNTNAKQTFIATHDNMIASRLNLRNVIMIGENKTANLNKLTPATADFFAKAPNSNVLNFILSKNVILLEGDAEYILLEKFYEMTKNKPAFQNDVAIISCSGLTFKRYLEIAKDMDKKVAVIRDNDGDYEKNIVKNYEDYISENIQLFSDCDDNHWTFEVCLYDDNNDFYETEFRKYCGISKKSVLEYMIGDKNKKSSKGHKSESAFSLLKMLESDTDFAKSYVIPDYINKAIEWIK</sequence>
<dbReference type="PANTHER" id="PTHR43581">
    <property type="entry name" value="ATP/GTP PHOSPHATASE"/>
    <property type="match status" value="1"/>
</dbReference>
<protein>
    <submittedName>
        <fullName evidence="3">DUF2813 domain-containing protein</fullName>
    </submittedName>
</protein>
<dbReference type="SUPFAM" id="SSF52540">
    <property type="entry name" value="P-loop containing nucleoside triphosphate hydrolases"/>
    <property type="match status" value="1"/>
</dbReference>
<evidence type="ECO:0000259" key="2">
    <source>
        <dbReference type="Pfam" id="PF20469"/>
    </source>
</evidence>
<dbReference type="InterPro" id="IPR027417">
    <property type="entry name" value="P-loop_NTPase"/>
</dbReference>
<proteinExistence type="predicted"/>
<dbReference type="InterPro" id="IPR003959">
    <property type="entry name" value="ATPase_AAA_core"/>
</dbReference>
<dbReference type="Proteomes" id="UP000295756">
    <property type="component" value="Chromosome"/>
</dbReference>
<evidence type="ECO:0000313" key="3">
    <source>
        <dbReference type="EMBL" id="QBR47639.1"/>
    </source>
</evidence>
<dbReference type="InterPro" id="IPR034139">
    <property type="entry name" value="TOPRIM_OLD"/>
</dbReference>